<feature type="transmembrane region" description="Helical" evidence="1">
    <location>
        <begin position="97"/>
        <end position="120"/>
    </location>
</feature>
<organism evidence="2">
    <name type="scientific">Candidatus Paraimprobicoccus trichonymphae</name>
    <dbReference type="NCBI Taxonomy" id="3033793"/>
    <lineage>
        <taxon>Bacteria</taxon>
        <taxon>Bacillati</taxon>
        <taxon>Bacillota</taxon>
        <taxon>Clostridia</taxon>
        <taxon>Candidatus Paraimprobicoccus</taxon>
    </lineage>
</organism>
<reference evidence="2" key="1">
    <citation type="journal article" date="2023" name="ISME J.">
        <title>Emergence of putative energy parasites within Clostridia revealed by genome analysis of a novel endosymbiotic clade.</title>
        <authorList>
            <person name="Takahashi K."/>
            <person name="Kuwahara H."/>
            <person name="Horikawa Y."/>
            <person name="Izawa K."/>
            <person name="Kato D."/>
            <person name="Inagaki T."/>
            <person name="Yuki M."/>
            <person name="Ohkuma M."/>
            <person name="Hongoh Y."/>
        </authorList>
    </citation>
    <scope>NUCLEOTIDE SEQUENCE</scope>
    <source>
        <strain evidence="2">RsTa-C01</strain>
    </source>
</reference>
<dbReference type="PANTHER" id="PTHR38438">
    <property type="entry name" value="RIBOFLAVIN TRANSPORTER RIBU"/>
    <property type="match status" value="1"/>
</dbReference>
<feature type="transmembrane region" description="Helical" evidence="1">
    <location>
        <begin position="6"/>
        <end position="27"/>
    </location>
</feature>
<feature type="transmembrane region" description="Helical" evidence="1">
    <location>
        <begin position="132"/>
        <end position="157"/>
    </location>
</feature>
<dbReference type="KEGG" id="ptrh:RsTaC01_0621"/>
<proteinExistence type="predicted"/>
<dbReference type="PANTHER" id="PTHR38438:SF1">
    <property type="entry name" value="RIBOFLAVIN TRANSPORTER RIBU"/>
    <property type="match status" value="1"/>
</dbReference>
<evidence type="ECO:0000313" key="2">
    <source>
        <dbReference type="EMBL" id="BED92755.1"/>
    </source>
</evidence>
<accession>A0AA48IHF1</accession>
<keyword evidence="1" id="KW-0472">Membrane</keyword>
<name>A0AA48IHF1_9FIRM</name>
<feature type="transmembrane region" description="Helical" evidence="1">
    <location>
        <begin position="34"/>
        <end position="53"/>
    </location>
</feature>
<keyword evidence="1" id="KW-0812">Transmembrane</keyword>
<dbReference type="EMBL" id="AP027925">
    <property type="protein sequence ID" value="BED92755.1"/>
    <property type="molecule type" value="Genomic_DNA"/>
</dbReference>
<feature type="transmembrane region" description="Helical" evidence="1">
    <location>
        <begin position="65"/>
        <end position="88"/>
    </location>
</feature>
<dbReference type="GO" id="GO:0005886">
    <property type="term" value="C:plasma membrane"/>
    <property type="evidence" value="ECO:0007669"/>
    <property type="project" value="InterPro"/>
</dbReference>
<dbReference type="InterPro" id="IPR025720">
    <property type="entry name" value="RibU"/>
</dbReference>
<dbReference type="Proteomes" id="UP001335720">
    <property type="component" value="Chromosome"/>
</dbReference>
<dbReference type="Gene3D" id="1.10.1760.20">
    <property type="match status" value="1"/>
</dbReference>
<dbReference type="GO" id="GO:0032217">
    <property type="term" value="F:riboflavin transmembrane transporter activity"/>
    <property type="evidence" value="ECO:0007669"/>
    <property type="project" value="InterPro"/>
</dbReference>
<dbReference type="AlphaFoldDB" id="A0AA48IHF1"/>
<gene>
    <name evidence="2" type="ORF">RsTaC01_0621</name>
</gene>
<keyword evidence="1" id="KW-1133">Transmembrane helix</keyword>
<evidence type="ECO:0000256" key="1">
    <source>
        <dbReference type="SAM" id="Phobius"/>
    </source>
</evidence>
<protein>
    <submittedName>
        <fullName evidence="2">ECF transporter S component</fullName>
    </submittedName>
</protein>
<sequence>MNSIFTVISIILSIFIKIPVNFSLPFLKLEISDSIILIVSVILGIRSGVYILITVNILRTLFFSTASWIGFIIRSLNIILIFIFYYFFKSKNIIFKYFLIIFGTALFLAIKIPLNYFFWVHIFGISRNVLDILVFKVIVPFNIIKVLSNYFLAIIFIKPIKMLSDKFL</sequence>